<dbReference type="Proteomes" id="UP001054945">
    <property type="component" value="Unassembled WGS sequence"/>
</dbReference>
<reference evidence="1 2" key="1">
    <citation type="submission" date="2021-06" db="EMBL/GenBank/DDBJ databases">
        <title>Caerostris extrusa draft genome.</title>
        <authorList>
            <person name="Kono N."/>
            <person name="Arakawa K."/>
        </authorList>
    </citation>
    <scope>NUCLEOTIDE SEQUENCE [LARGE SCALE GENOMIC DNA]</scope>
</reference>
<dbReference type="AlphaFoldDB" id="A0AAV4S1E8"/>
<proteinExistence type="predicted"/>
<name>A0AAV4S1E8_CAEEX</name>
<sequence length="108" mass="12838">MRHNNLHVNWKQNFFLQGVWRKLNTGIEIRKCDLRNFPLSIFPMNAADFLRKTPSVTSQSIPSSLEMDVCHFTCIPRDILCHSSPSERMSIRRKQFEDKQRMWFCGVH</sequence>
<evidence type="ECO:0000313" key="2">
    <source>
        <dbReference type="Proteomes" id="UP001054945"/>
    </source>
</evidence>
<organism evidence="1 2">
    <name type="scientific">Caerostris extrusa</name>
    <name type="common">Bark spider</name>
    <name type="synonym">Caerostris bankana</name>
    <dbReference type="NCBI Taxonomy" id="172846"/>
    <lineage>
        <taxon>Eukaryota</taxon>
        <taxon>Metazoa</taxon>
        <taxon>Ecdysozoa</taxon>
        <taxon>Arthropoda</taxon>
        <taxon>Chelicerata</taxon>
        <taxon>Arachnida</taxon>
        <taxon>Araneae</taxon>
        <taxon>Araneomorphae</taxon>
        <taxon>Entelegynae</taxon>
        <taxon>Araneoidea</taxon>
        <taxon>Araneidae</taxon>
        <taxon>Caerostris</taxon>
    </lineage>
</organism>
<dbReference type="EMBL" id="BPLR01008645">
    <property type="protein sequence ID" value="GIY26217.1"/>
    <property type="molecule type" value="Genomic_DNA"/>
</dbReference>
<accession>A0AAV4S1E8</accession>
<gene>
    <name evidence="1" type="ORF">CEXT_698171</name>
</gene>
<keyword evidence="2" id="KW-1185">Reference proteome</keyword>
<comment type="caution">
    <text evidence="1">The sequence shown here is derived from an EMBL/GenBank/DDBJ whole genome shotgun (WGS) entry which is preliminary data.</text>
</comment>
<protein>
    <submittedName>
        <fullName evidence="1">Uncharacterized protein</fullName>
    </submittedName>
</protein>
<evidence type="ECO:0000313" key="1">
    <source>
        <dbReference type="EMBL" id="GIY26217.1"/>
    </source>
</evidence>